<evidence type="ECO:0000256" key="1">
    <source>
        <dbReference type="SAM" id="MobiDB-lite"/>
    </source>
</evidence>
<comment type="caution">
    <text evidence="2">The sequence shown here is derived from an EMBL/GenBank/DDBJ whole genome shotgun (WGS) entry which is preliminary data.</text>
</comment>
<dbReference type="Proteomes" id="UP000499080">
    <property type="component" value="Unassembled WGS sequence"/>
</dbReference>
<accession>A0A4Y2CJ03</accession>
<sequence length="106" mass="11903">MMRTTLELARPFQISTLHQREGVWQQALYTADLQSNRASSLEPSDPEGETFPLGQSGPANEKSDPDDQTTQRRFTGSITEAPVKPALTITPVREFVRFDIVVTLRE</sequence>
<dbReference type="EMBL" id="BGPR01000199">
    <property type="protein sequence ID" value="GBM04159.1"/>
    <property type="molecule type" value="Genomic_DNA"/>
</dbReference>
<keyword evidence="3" id="KW-1185">Reference proteome</keyword>
<protein>
    <submittedName>
        <fullName evidence="2">Uncharacterized protein</fullName>
    </submittedName>
</protein>
<feature type="region of interest" description="Disordered" evidence="1">
    <location>
        <begin position="35"/>
        <end position="79"/>
    </location>
</feature>
<dbReference type="AlphaFoldDB" id="A0A4Y2CJ03"/>
<organism evidence="2 3">
    <name type="scientific">Araneus ventricosus</name>
    <name type="common">Orbweaver spider</name>
    <name type="synonym">Epeira ventricosa</name>
    <dbReference type="NCBI Taxonomy" id="182803"/>
    <lineage>
        <taxon>Eukaryota</taxon>
        <taxon>Metazoa</taxon>
        <taxon>Ecdysozoa</taxon>
        <taxon>Arthropoda</taxon>
        <taxon>Chelicerata</taxon>
        <taxon>Arachnida</taxon>
        <taxon>Araneae</taxon>
        <taxon>Araneomorphae</taxon>
        <taxon>Entelegynae</taxon>
        <taxon>Araneoidea</taxon>
        <taxon>Araneidae</taxon>
        <taxon>Araneus</taxon>
    </lineage>
</organism>
<gene>
    <name evidence="2" type="ORF">AVEN_115531_1</name>
</gene>
<evidence type="ECO:0000313" key="3">
    <source>
        <dbReference type="Proteomes" id="UP000499080"/>
    </source>
</evidence>
<reference evidence="2 3" key="1">
    <citation type="journal article" date="2019" name="Sci. Rep.">
        <title>Orb-weaving spider Araneus ventricosus genome elucidates the spidroin gene catalogue.</title>
        <authorList>
            <person name="Kono N."/>
            <person name="Nakamura H."/>
            <person name="Ohtoshi R."/>
            <person name="Moran D.A.P."/>
            <person name="Shinohara A."/>
            <person name="Yoshida Y."/>
            <person name="Fujiwara M."/>
            <person name="Mori M."/>
            <person name="Tomita M."/>
            <person name="Arakawa K."/>
        </authorList>
    </citation>
    <scope>NUCLEOTIDE SEQUENCE [LARGE SCALE GENOMIC DNA]</scope>
</reference>
<name>A0A4Y2CJ03_ARAVE</name>
<proteinExistence type="predicted"/>
<evidence type="ECO:0000313" key="2">
    <source>
        <dbReference type="EMBL" id="GBM04159.1"/>
    </source>
</evidence>